<sequence>MRFSQLKKLVVVGVAGLAITGCSTKTSPVVNTNNFQTTDFSKEFQKGKACANYLLGFIGPFGDASLVEAAKNGNISNVEVVDYRWSYYVLLGQDCVIAYGDNSKS</sequence>
<gene>
    <name evidence="1" type="ORF">ACERLL_12790</name>
</gene>
<evidence type="ECO:0000313" key="2">
    <source>
        <dbReference type="Proteomes" id="UP001575181"/>
    </source>
</evidence>
<dbReference type="PROSITE" id="PS51257">
    <property type="entry name" value="PROKAR_LIPOPROTEIN"/>
    <property type="match status" value="1"/>
</dbReference>
<evidence type="ECO:0000313" key="1">
    <source>
        <dbReference type="EMBL" id="MFA9461698.1"/>
    </source>
</evidence>
<dbReference type="InterPro" id="IPR025113">
    <property type="entry name" value="TRL-like"/>
</dbReference>
<dbReference type="RefSeq" id="WP_373656479.1">
    <property type="nucleotide sequence ID" value="NZ_JBGUAW010000008.1"/>
</dbReference>
<keyword evidence="2" id="KW-1185">Reference proteome</keyword>
<name>A0ABV4TWJ0_9GAMM</name>
<dbReference type="Pfam" id="PF13146">
    <property type="entry name" value="TRL"/>
    <property type="match status" value="1"/>
</dbReference>
<dbReference type="EMBL" id="JBGUAW010000008">
    <property type="protein sequence ID" value="MFA9461698.1"/>
    <property type="molecule type" value="Genomic_DNA"/>
</dbReference>
<accession>A0ABV4TWJ0</accession>
<dbReference type="Proteomes" id="UP001575181">
    <property type="component" value="Unassembled WGS sequence"/>
</dbReference>
<reference evidence="1 2" key="1">
    <citation type="submission" date="2024-08" db="EMBL/GenBank/DDBJ databases">
        <title>Whole-genome sequencing of halo(alkali)philic microorganisms from hypersaline lakes.</title>
        <authorList>
            <person name="Sorokin D.Y."/>
            <person name="Merkel A.Y."/>
            <person name="Messina E."/>
            <person name="Yakimov M."/>
        </authorList>
    </citation>
    <scope>NUCLEOTIDE SEQUENCE [LARGE SCALE GENOMIC DNA]</scope>
    <source>
        <strain evidence="1 2">Cl-TMA</strain>
    </source>
</reference>
<proteinExistence type="predicted"/>
<organism evidence="1 2">
    <name type="scientific">Thiohalorhabdus methylotrophus</name>
    <dbReference type="NCBI Taxonomy" id="3242694"/>
    <lineage>
        <taxon>Bacteria</taxon>
        <taxon>Pseudomonadati</taxon>
        <taxon>Pseudomonadota</taxon>
        <taxon>Gammaproteobacteria</taxon>
        <taxon>Thiohalorhabdales</taxon>
        <taxon>Thiohalorhabdaceae</taxon>
        <taxon>Thiohalorhabdus</taxon>
    </lineage>
</organism>
<protein>
    <submittedName>
        <fullName evidence="1">TRL domain-containing protein</fullName>
    </submittedName>
</protein>
<comment type="caution">
    <text evidence="1">The sequence shown here is derived from an EMBL/GenBank/DDBJ whole genome shotgun (WGS) entry which is preliminary data.</text>
</comment>